<organism evidence="1">
    <name type="scientific">marine metagenome</name>
    <dbReference type="NCBI Taxonomy" id="408172"/>
    <lineage>
        <taxon>unclassified sequences</taxon>
        <taxon>metagenomes</taxon>
        <taxon>ecological metagenomes</taxon>
    </lineage>
</organism>
<name>A0A381V0Q9_9ZZZZ</name>
<dbReference type="EMBL" id="UINC01007418">
    <property type="protein sequence ID" value="SVA33207.1"/>
    <property type="molecule type" value="Genomic_DNA"/>
</dbReference>
<evidence type="ECO:0000313" key="1">
    <source>
        <dbReference type="EMBL" id="SVA33207.1"/>
    </source>
</evidence>
<gene>
    <name evidence="1" type="ORF">METZ01_LOCUS86061</name>
</gene>
<reference evidence="1" key="1">
    <citation type="submission" date="2018-05" db="EMBL/GenBank/DDBJ databases">
        <authorList>
            <person name="Lanie J.A."/>
            <person name="Ng W.-L."/>
            <person name="Kazmierczak K.M."/>
            <person name="Andrzejewski T.M."/>
            <person name="Davidsen T.M."/>
            <person name="Wayne K.J."/>
            <person name="Tettelin H."/>
            <person name="Glass J.I."/>
            <person name="Rusch D."/>
            <person name="Podicherti R."/>
            <person name="Tsui H.-C.T."/>
            <person name="Winkler M.E."/>
        </authorList>
    </citation>
    <scope>NUCLEOTIDE SEQUENCE</scope>
</reference>
<protein>
    <submittedName>
        <fullName evidence="1">Uncharacterized protein</fullName>
    </submittedName>
</protein>
<accession>A0A381V0Q9</accession>
<dbReference type="AlphaFoldDB" id="A0A381V0Q9"/>
<sequence length="114" mass="11883">MAGVTRVNGFGNYLTTGGLRSTAQLKAYVIDAGGDLRGEDDAAEEAVEALIREVSPLMYDIVNDANGKVHVIVDGHHGDATVLQARIRHLGTVGGNDYDFSGATVTLGANIVVS</sequence>
<proteinExistence type="predicted"/>